<reference evidence="3 4" key="1">
    <citation type="submission" date="2021-06" db="EMBL/GenBank/DDBJ databases">
        <title>Sphingomonas sp. XMGL2, whole genome shotgun sequencing project.</title>
        <authorList>
            <person name="Zhao G."/>
            <person name="Shen L."/>
        </authorList>
    </citation>
    <scope>NUCLEOTIDE SEQUENCE [LARGE SCALE GENOMIC DNA]</scope>
    <source>
        <strain evidence="3 4">XMGL2</strain>
    </source>
</reference>
<comment type="caution">
    <text evidence="3">The sequence shown here is derived from an EMBL/GenBank/DDBJ whole genome shotgun (WGS) entry which is preliminary data.</text>
</comment>
<feature type="domain" description="FecR protein" evidence="1">
    <location>
        <begin position="109"/>
        <end position="198"/>
    </location>
</feature>
<dbReference type="PANTHER" id="PTHR30273">
    <property type="entry name" value="PERIPLASMIC SIGNAL SENSOR AND SIGMA FACTOR ACTIVATOR FECR-RELATED"/>
    <property type="match status" value="1"/>
</dbReference>
<dbReference type="InterPro" id="IPR032623">
    <property type="entry name" value="FecR_N"/>
</dbReference>
<feature type="domain" description="FecR N-terminal" evidence="2">
    <location>
        <begin position="11"/>
        <end position="48"/>
    </location>
</feature>
<keyword evidence="4" id="KW-1185">Reference proteome</keyword>
<dbReference type="InterPro" id="IPR012373">
    <property type="entry name" value="Ferrdict_sens_TM"/>
</dbReference>
<proteinExistence type="predicted"/>
<dbReference type="PIRSF" id="PIRSF018266">
    <property type="entry name" value="FecR"/>
    <property type="match status" value="1"/>
</dbReference>
<dbReference type="Pfam" id="PF04773">
    <property type="entry name" value="FecR"/>
    <property type="match status" value="1"/>
</dbReference>
<dbReference type="EMBL" id="JAHKRT010000003">
    <property type="protein sequence ID" value="MBU3077784.1"/>
    <property type="molecule type" value="Genomic_DNA"/>
</dbReference>
<evidence type="ECO:0000259" key="2">
    <source>
        <dbReference type="Pfam" id="PF16220"/>
    </source>
</evidence>
<protein>
    <submittedName>
        <fullName evidence="3">FecR domain-containing protein</fullName>
    </submittedName>
</protein>
<name>A0ABS6BKK0_9SPHN</name>
<organism evidence="3 4">
    <name type="scientific">Sphingomonas quercus</name>
    <dbReference type="NCBI Taxonomy" id="2842451"/>
    <lineage>
        <taxon>Bacteria</taxon>
        <taxon>Pseudomonadati</taxon>
        <taxon>Pseudomonadota</taxon>
        <taxon>Alphaproteobacteria</taxon>
        <taxon>Sphingomonadales</taxon>
        <taxon>Sphingomonadaceae</taxon>
        <taxon>Sphingomonas</taxon>
    </lineage>
</organism>
<dbReference type="Proteomes" id="UP000776276">
    <property type="component" value="Unassembled WGS sequence"/>
</dbReference>
<evidence type="ECO:0000259" key="1">
    <source>
        <dbReference type="Pfam" id="PF04773"/>
    </source>
</evidence>
<accession>A0ABS6BKK0</accession>
<dbReference type="InterPro" id="IPR006860">
    <property type="entry name" value="FecR"/>
</dbReference>
<dbReference type="Pfam" id="PF16220">
    <property type="entry name" value="DUF4880"/>
    <property type="match status" value="1"/>
</dbReference>
<evidence type="ECO:0000313" key="3">
    <source>
        <dbReference type="EMBL" id="MBU3077784.1"/>
    </source>
</evidence>
<dbReference type="PANTHER" id="PTHR30273:SF2">
    <property type="entry name" value="PROTEIN FECR"/>
    <property type="match status" value="1"/>
</dbReference>
<evidence type="ECO:0000313" key="4">
    <source>
        <dbReference type="Proteomes" id="UP000776276"/>
    </source>
</evidence>
<sequence>MQLQGNDPIGEQALGWLVRTEDPAFEDWEGFQDWLEADPAHAARYHALAGDAATMAELLAEAPAPARPVPSAAPARIGRRRVLGSMAAAMLAVAGGWMVWQERPDRYAVETPSGVRQTVTLRDGTRIAMNGGTRLMLDRRDPRAATLEHGEALFTVVHDAAHPFRVAVGQDRLVDLGTVFDVTREGTVTTVSVAEGAVMWNPEAEAVRLDPGRRLRAEDGGARAVVGAVPLEAVGGWSHGRLIYGGAALGDVAADLSRALGVRVTVAPALAARPFRGTVLLDGLKEDPARIGALLGLAMRKQAEGGWLLTGAS</sequence>
<gene>
    <name evidence="3" type="ORF">KOF26_07885</name>
</gene>